<name>J6EW82_TRIAS</name>
<dbReference type="VEuPathDB" id="FungiDB:A1Q1_04300"/>
<dbReference type="OrthoDB" id="248120at2759"/>
<dbReference type="KEGG" id="tasa:A1Q1_04300"/>
<protein>
    <submittedName>
        <fullName evidence="2">Uncharacterized protein</fullName>
    </submittedName>
</protein>
<dbReference type="HOGENOM" id="CLU_1950321_0_0_1"/>
<feature type="compositionally biased region" description="Basic and acidic residues" evidence="1">
    <location>
        <begin position="61"/>
        <end position="72"/>
    </location>
</feature>
<evidence type="ECO:0000313" key="3">
    <source>
        <dbReference type="Proteomes" id="UP000002748"/>
    </source>
</evidence>
<dbReference type="GeneID" id="25987813"/>
<comment type="caution">
    <text evidence="2">The sequence shown here is derived from an EMBL/GenBank/DDBJ whole genome shotgun (WGS) entry which is preliminary data.</text>
</comment>
<sequence length="129" mass="14133">MAAAKIGAIQAKLQDESREFQKLEAALGRSAGGERVGPQGVQYIEGGQHDLQARRPGARRAGPDRGQGERGEATGVHQVRNVGCTNNLFIADRYSKRVENQIKEHQEKANKKKDEREFQQLQGPSKAAA</sequence>
<proteinExistence type="predicted"/>
<dbReference type="Proteomes" id="UP000002748">
    <property type="component" value="Unassembled WGS sequence"/>
</dbReference>
<accession>J6EW82</accession>
<dbReference type="RefSeq" id="XP_014178152.1">
    <property type="nucleotide sequence ID" value="XM_014322677.1"/>
</dbReference>
<dbReference type="AlphaFoldDB" id="J6EW82"/>
<organism evidence="2 3">
    <name type="scientific">Trichosporon asahii var. asahii (strain ATCC 90039 / CBS 2479 / JCM 2466 / KCTC 7840 / NBRC 103889/ NCYC 2677 / UAMH 7654)</name>
    <name type="common">Yeast</name>
    <dbReference type="NCBI Taxonomy" id="1186058"/>
    <lineage>
        <taxon>Eukaryota</taxon>
        <taxon>Fungi</taxon>
        <taxon>Dikarya</taxon>
        <taxon>Basidiomycota</taxon>
        <taxon>Agaricomycotina</taxon>
        <taxon>Tremellomycetes</taxon>
        <taxon>Trichosporonales</taxon>
        <taxon>Trichosporonaceae</taxon>
        <taxon>Trichosporon</taxon>
    </lineage>
</organism>
<feature type="region of interest" description="Disordered" evidence="1">
    <location>
        <begin position="102"/>
        <end position="129"/>
    </location>
</feature>
<evidence type="ECO:0000313" key="2">
    <source>
        <dbReference type="EMBL" id="EJT47057.1"/>
    </source>
</evidence>
<dbReference type="EMBL" id="ALBS01000266">
    <property type="protein sequence ID" value="EJT47057.1"/>
    <property type="molecule type" value="Genomic_DNA"/>
</dbReference>
<gene>
    <name evidence="2" type="ORF">A1Q1_04300</name>
</gene>
<evidence type="ECO:0000256" key="1">
    <source>
        <dbReference type="SAM" id="MobiDB-lite"/>
    </source>
</evidence>
<reference evidence="2 3" key="1">
    <citation type="journal article" date="2012" name="Eukaryot. Cell">
        <title>Draft genome sequence of CBS 2479, the standard type strain of Trichosporon asahii.</title>
        <authorList>
            <person name="Yang R.Y."/>
            <person name="Li H.T."/>
            <person name="Zhu H."/>
            <person name="Zhou G.P."/>
            <person name="Wang M."/>
            <person name="Wang L."/>
        </authorList>
    </citation>
    <scope>NUCLEOTIDE SEQUENCE [LARGE SCALE GENOMIC DNA]</scope>
    <source>
        <strain evidence="3">ATCC 90039 / CBS 2479 / JCM 2466 / KCTC 7840 / NCYC 2677 / UAMH 7654</strain>
    </source>
</reference>
<feature type="compositionally biased region" description="Basic and acidic residues" evidence="1">
    <location>
        <begin position="102"/>
        <end position="118"/>
    </location>
</feature>
<feature type="region of interest" description="Disordered" evidence="1">
    <location>
        <begin position="46"/>
        <end position="78"/>
    </location>
</feature>